<keyword evidence="1" id="KW-1133">Transmembrane helix</keyword>
<dbReference type="EMBL" id="RRYP01001516">
    <property type="protein sequence ID" value="TNV85841.1"/>
    <property type="molecule type" value="Genomic_DNA"/>
</dbReference>
<dbReference type="OrthoDB" id="325494at2759"/>
<evidence type="ECO:0000313" key="2">
    <source>
        <dbReference type="EMBL" id="TNV85841.1"/>
    </source>
</evidence>
<dbReference type="Proteomes" id="UP000785679">
    <property type="component" value="Unassembled WGS sequence"/>
</dbReference>
<accession>A0A8J8P5B1</accession>
<comment type="caution">
    <text evidence="2">The sequence shown here is derived from an EMBL/GenBank/DDBJ whole genome shotgun (WGS) entry which is preliminary data.</text>
</comment>
<evidence type="ECO:0000313" key="3">
    <source>
        <dbReference type="Proteomes" id="UP000785679"/>
    </source>
</evidence>
<keyword evidence="3" id="KW-1185">Reference proteome</keyword>
<keyword evidence="1" id="KW-0812">Transmembrane</keyword>
<evidence type="ECO:0000256" key="1">
    <source>
        <dbReference type="SAM" id="Phobius"/>
    </source>
</evidence>
<dbReference type="Gene3D" id="3.30.450.20">
    <property type="entry name" value="PAS domain"/>
    <property type="match status" value="1"/>
</dbReference>
<reference evidence="2" key="1">
    <citation type="submission" date="2019-06" db="EMBL/GenBank/DDBJ databases">
        <authorList>
            <person name="Zheng W."/>
        </authorList>
    </citation>
    <scope>NUCLEOTIDE SEQUENCE</scope>
    <source>
        <strain evidence="2">QDHG01</strain>
    </source>
</reference>
<feature type="transmembrane region" description="Helical" evidence="1">
    <location>
        <begin position="349"/>
        <end position="374"/>
    </location>
</feature>
<name>A0A8J8P5B1_HALGN</name>
<organism evidence="2 3">
    <name type="scientific">Halteria grandinella</name>
    <dbReference type="NCBI Taxonomy" id="5974"/>
    <lineage>
        <taxon>Eukaryota</taxon>
        <taxon>Sar</taxon>
        <taxon>Alveolata</taxon>
        <taxon>Ciliophora</taxon>
        <taxon>Intramacronucleata</taxon>
        <taxon>Spirotrichea</taxon>
        <taxon>Stichotrichia</taxon>
        <taxon>Sporadotrichida</taxon>
        <taxon>Halteriidae</taxon>
        <taxon>Halteria</taxon>
    </lineage>
</organism>
<proteinExistence type="predicted"/>
<sequence length="1113" mass="129074">MIDLTSSISYDFMDGFHLIELEFSTGKYLLEYTNANLNEEFEQSYDPTLVMEGNVYATVPKFAWYVFPFANGSSPYYTLNADQERDVKYCRNNYYFQSQMLERPQTLIAYDTYFLGFDSGVLCMKGSSAFFRTAFKTYSSSYCLCDAMGNCYFSGLCRPWFVSQKQNPDQCFLSDLYLFAQGTFFGLGISAPLHDSNGKFIGAIASNVIPTYNPARGNSLSLGNYVKNLHFQGVGKANYLIADNQPIWNSSWNMTAYVNYLQVVEDSTMNTTIKNFGIHYEFPERSTKIAYFDWNHTKYAMMMQNFSVQIIDYKSPKKIQKDYTLGVMFESSIIEQKIAATQKKFFRTFIVLFIAPFLFMVTLFLICEVIYLTIFTRRIFSTINDLFEKIDMLSKQHSKLNRKKMLGPNKSKATNESLKTQEIDQTMMVNNLDATFLNISMNTRNQIIQNEVETKKVDVLQDYQGKESCIEVTKLYRAANKLIKTLSLAKTSILQGNDNTALLSYNEVAHLFAERHQSQQEDLKSKKAKAKNQWQYQPAGDQSIEVTEENIAKPLTVKELGLSSNLAICYNNIACIHAKKRNFMKQNLYFEEAIRIEELIVRANKLERNFTTAGENFKLAVKHFNYGYSLYRQYIFYIKEKKQHLFGYYYEQDSIQSRADENLKKSHKYFNVQLQQQRQGSTTQRREQLTFSSLAFGGQRSFRDVCIFIRMVRVEMKIYSHQTYSFIDVQNSIQKLHFELFSYLQSDEYEDGSKQDYGQCQKNKHKGLWLFKADTLLQKMLFLVGLYYEQRGRDMIDGRSEISSLLSSHYYLLSFSSNLVSHIELNLMRKSLKKLNNFFDYSSMALQFKCKVIRLLSKFYVTRRAVQVIMELCNDDPTVHETMLNFVKATIFDKLRDNDHFGLMTMRSGKQPFSALKLEQKFKNLKVKQKVLRELNFTFRNSSDNNADKVSSNTGLQQALKSSFHQMMSQCPSEIHQRGSQSFISPQKWVVAIVGPQQQKLKGMQNYLKSNPSASEINLIIIGVSVRDSKLCKQYRRLCHMTPEGQFVNLNFCEQEEEVGQIFAKIGDESTMIIDKGIDNELSSKRALECVEAALSLYESIRHPFITEHIDFN</sequence>
<dbReference type="AlphaFoldDB" id="A0A8J8P5B1"/>
<gene>
    <name evidence="2" type="ORF">FGO68_gene299</name>
</gene>
<protein>
    <submittedName>
        <fullName evidence="2">Uncharacterized protein</fullName>
    </submittedName>
</protein>
<keyword evidence="1" id="KW-0472">Membrane</keyword>